<dbReference type="InterPro" id="IPR003593">
    <property type="entry name" value="AAA+_ATPase"/>
</dbReference>
<dbReference type="PANTHER" id="PTHR43514">
    <property type="entry name" value="ABC TRANSPORTER I FAMILY MEMBER 10"/>
    <property type="match status" value="1"/>
</dbReference>
<evidence type="ECO:0000256" key="7">
    <source>
        <dbReference type="ARBA" id="ARBA00022967"/>
    </source>
</evidence>
<dbReference type="Gene3D" id="2.40.50.100">
    <property type="match status" value="1"/>
</dbReference>
<dbReference type="AlphaFoldDB" id="A0A2T6BLL4"/>
<gene>
    <name evidence="12" type="ORF">C8N43_1607</name>
</gene>
<accession>A0A2T6BLL4</accession>
<evidence type="ECO:0000256" key="4">
    <source>
        <dbReference type="ARBA" id="ARBA00022519"/>
    </source>
</evidence>
<keyword evidence="6 12" id="KW-0067">ATP-binding</keyword>
<reference evidence="12 13" key="1">
    <citation type="submission" date="2018-04" db="EMBL/GenBank/DDBJ databases">
        <title>Genomic Encyclopedia of Archaeal and Bacterial Type Strains, Phase II (KMG-II): from individual species to whole genera.</title>
        <authorList>
            <person name="Goeker M."/>
        </authorList>
    </citation>
    <scope>NUCLEOTIDE SEQUENCE [LARGE SCALE GENOMIC DNA]</scope>
    <source>
        <strain evidence="12 13">DSM 100977</strain>
    </source>
</reference>
<dbReference type="InterPro" id="IPR027417">
    <property type="entry name" value="P-loop_NTPase"/>
</dbReference>
<dbReference type="InterPro" id="IPR004606">
    <property type="entry name" value="Mop_domain"/>
</dbReference>
<keyword evidence="5" id="KW-0547">Nucleotide-binding</keyword>
<name>A0A2T6BLL4_9RHOB</name>
<dbReference type="GO" id="GO:0005524">
    <property type="term" value="F:ATP binding"/>
    <property type="evidence" value="ECO:0007669"/>
    <property type="project" value="UniProtKB-KW"/>
</dbReference>
<keyword evidence="8" id="KW-0472">Membrane</keyword>
<dbReference type="GO" id="GO:0015098">
    <property type="term" value="F:molybdate ion transmembrane transporter activity"/>
    <property type="evidence" value="ECO:0007669"/>
    <property type="project" value="InterPro"/>
</dbReference>
<evidence type="ECO:0000256" key="9">
    <source>
        <dbReference type="PROSITE-ProRule" id="PRU01213"/>
    </source>
</evidence>
<keyword evidence="1" id="KW-0813">Transport</keyword>
<evidence type="ECO:0000256" key="5">
    <source>
        <dbReference type="ARBA" id="ARBA00022741"/>
    </source>
</evidence>
<dbReference type="RefSeq" id="WP_107845085.1">
    <property type="nucleotide sequence ID" value="NZ_QBKS01000001.1"/>
</dbReference>
<dbReference type="OrthoDB" id="9802264at2"/>
<evidence type="ECO:0000256" key="3">
    <source>
        <dbReference type="ARBA" id="ARBA00022505"/>
    </source>
</evidence>
<evidence type="ECO:0000256" key="2">
    <source>
        <dbReference type="ARBA" id="ARBA00022475"/>
    </source>
</evidence>
<evidence type="ECO:0000256" key="8">
    <source>
        <dbReference type="ARBA" id="ARBA00023136"/>
    </source>
</evidence>
<dbReference type="InterPro" id="IPR017871">
    <property type="entry name" value="ABC_transporter-like_CS"/>
</dbReference>
<evidence type="ECO:0000313" key="12">
    <source>
        <dbReference type="EMBL" id="PTX56942.1"/>
    </source>
</evidence>
<dbReference type="NCBIfam" id="TIGR02142">
    <property type="entry name" value="modC_ABC"/>
    <property type="match status" value="1"/>
</dbReference>
<evidence type="ECO:0000256" key="6">
    <source>
        <dbReference type="ARBA" id="ARBA00022840"/>
    </source>
</evidence>
<dbReference type="Gene3D" id="3.40.50.300">
    <property type="entry name" value="P-loop containing nucleotide triphosphate hydrolases"/>
    <property type="match status" value="1"/>
</dbReference>
<comment type="caution">
    <text evidence="12">The sequence shown here is derived from an EMBL/GenBank/DDBJ whole genome shotgun (WGS) entry which is preliminary data.</text>
</comment>
<dbReference type="SMART" id="SM00382">
    <property type="entry name" value="AAA"/>
    <property type="match status" value="1"/>
</dbReference>
<protein>
    <submittedName>
        <fullName evidence="12">Molybdate transport system ATP-binding protein</fullName>
    </submittedName>
</protein>
<dbReference type="InterPro" id="IPR050334">
    <property type="entry name" value="Molybdenum_import_ModC"/>
</dbReference>
<dbReference type="InterPro" id="IPR008995">
    <property type="entry name" value="Mo/tungstate-bd_C_term_dom"/>
</dbReference>
<evidence type="ECO:0000259" key="11">
    <source>
        <dbReference type="PROSITE" id="PS51866"/>
    </source>
</evidence>
<dbReference type="PROSITE" id="PS50893">
    <property type="entry name" value="ABC_TRANSPORTER_2"/>
    <property type="match status" value="1"/>
</dbReference>
<dbReference type="Pfam" id="PF03459">
    <property type="entry name" value="TOBE"/>
    <property type="match status" value="1"/>
</dbReference>
<dbReference type="GO" id="GO:0016887">
    <property type="term" value="F:ATP hydrolysis activity"/>
    <property type="evidence" value="ECO:0007669"/>
    <property type="project" value="InterPro"/>
</dbReference>
<evidence type="ECO:0000313" key="13">
    <source>
        <dbReference type="Proteomes" id="UP000243978"/>
    </source>
</evidence>
<proteinExistence type="predicted"/>
<organism evidence="12 13">
    <name type="scientific">Litoreibacter ponti</name>
    <dbReference type="NCBI Taxonomy" id="1510457"/>
    <lineage>
        <taxon>Bacteria</taxon>
        <taxon>Pseudomonadati</taxon>
        <taxon>Pseudomonadota</taxon>
        <taxon>Alphaproteobacteria</taxon>
        <taxon>Rhodobacterales</taxon>
        <taxon>Roseobacteraceae</taxon>
        <taxon>Litoreibacter</taxon>
    </lineage>
</organism>
<evidence type="ECO:0000259" key="10">
    <source>
        <dbReference type="PROSITE" id="PS50893"/>
    </source>
</evidence>
<dbReference type="EMBL" id="QBKS01000001">
    <property type="protein sequence ID" value="PTX56942.1"/>
    <property type="molecule type" value="Genomic_DNA"/>
</dbReference>
<feature type="domain" description="ABC transporter" evidence="10">
    <location>
        <begin position="2"/>
        <end position="230"/>
    </location>
</feature>
<evidence type="ECO:0000256" key="1">
    <source>
        <dbReference type="ARBA" id="ARBA00022448"/>
    </source>
</evidence>
<keyword evidence="2" id="KW-1003">Cell membrane</keyword>
<dbReference type="PROSITE" id="PS00211">
    <property type="entry name" value="ABC_TRANSPORTER_1"/>
    <property type="match status" value="1"/>
</dbReference>
<dbReference type="SUPFAM" id="SSF50331">
    <property type="entry name" value="MOP-like"/>
    <property type="match status" value="1"/>
</dbReference>
<dbReference type="Proteomes" id="UP000243978">
    <property type="component" value="Unassembled WGS sequence"/>
</dbReference>
<dbReference type="InterPro" id="IPR005116">
    <property type="entry name" value="Transp-assoc_OB_typ1"/>
</dbReference>
<keyword evidence="13" id="KW-1185">Reference proteome</keyword>
<keyword evidence="3 9" id="KW-0500">Molybdenum</keyword>
<dbReference type="PROSITE" id="PS51866">
    <property type="entry name" value="MOP"/>
    <property type="match status" value="1"/>
</dbReference>
<dbReference type="PANTHER" id="PTHR43514:SF4">
    <property type="entry name" value="ABC TRANSPORTER I FAMILY MEMBER 10"/>
    <property type="match status" value="1"/>
</dbReference>
<feature type="domain" description="Mop" evidence="11">
    <location>
        <begin position="290"/>
        <end position="356"/>
    </location>
</feature>
<dbReference type="GO" id="GO:0140359">
    <property type="term" value="F:ABC-type transporter activity"/>
    <property type="evidence" value="ECO:0007669"/>
    <property type="project" value="InterPro"/>
</dbReference>
<dbReference type="InterPro" id="IPR011868">
    <property type="entry name" value="ModC_ABC_ATP-bd"/>
</dbReference>
<keyword evidence="7" id="KW-1278">Translocase</keyword>
<dbReference type="InterPro" id="IPR003439">
    <property type="entry name" value="ABC_transporter-like_ATP-bd"/>
</dbReference>
<sequence>MSVKVDIRHRFDGFSLETQFASEGGVTALFGPSGSGKTSIINALAGLLTPDEGRIEIGGRVLFDSAAGINVPTHKRRVGYVFQEPRLFPHMTARQNFDYGRPRPLITERHDPAIQALGIRHLLDRDVRGLSGGEAQRVSIARALMSNPSILLLDEPLSALDATRKAEVLPYLQALFSEAQIPVFYVSHAMEEVAQLATDLIVLRDGRVARAGAIGDVLADPEAVSDIGVREAGALLRVTVKTRAAGDGLSELATSNGALFLPQVSAAEGAGLRVRIKASDVILSKDRPDRLSALNILKATVTAVHEGQGPGVAVALRAGEDQLVARITRRSARALGLKPGSACYAVIKSVSVAPADMGPTG</sequence>
<keyword evidence="4" id="KW-0997">Cell inner membrane</keyword>
<dbReference type="Pfam" id="PF00005">
    <property type="entry name" value="ABC_tran"/>
    <property type="match status" value="1"/>
</dbReference>
<dbReference type="GO" id="GO:0016020">
    <property type="term" value="C:membrane"/>
    <property type="evidence" value="ECO:0007669"/>
    <property type="project" value="InterPro"/>
</dbReference>
<dbReference type="SUPFAM" id="SSF52540">
    <property type="entry name" value="P-loop containing nucleoside triphosphate hydrolases"/>
    <property type="match status" value="1"/>
</dbReference>